<reference evidence="5 6" key="1">
    <citation type="submission" date="2019-03" db="EMBL/GenBank/DDBJ databases">
        <title>Genomic Encyclopedia of Type Strains, Phase IV (KMG-IV): sequencing the most valuable type-strain genomes for metagenomic binning, comparative biology and taxonomic classification.</title>
        <authorList>
            <person name="Goeker M."/>
        </authorList>
    </citation>
    <scope>NUCLEOTIDE SEQUENCE [LARGE SCALE GENOMIC DNA]</scope>
    <source>
        <strain evidence="5 6">DSM 100059</strain>
    </source>
</reference>
<protein>
    <submittedName>
        <fullName evidence="5">FecR family protein</fullName>
    </submittedName>
</protein>
<comment type="caution">
    <text evidence="5">The sequence shown here is derived from an EMBL/GenBank/DDBJ whole genome shotgun (WGS) entry which is preliminary data.</text>
</comment>
<evidence type="ECO:0000313" key="6">
    <source>
        <dbReference type="Proteomes" id="UP000294498"/>
    </source>
</evidence>
<dbReference type="PANTHER" id="PTHR30273">
    <property type="entry name" value="PERIPLASMIC SIGNAL SENSOR AND SIGMA FACTOR ACTIVATOR FECR-RELATED"/>
    <property type="match status" value="1"/>
</dbReference>
<dbReference type="Pfam" id="PF16344">
    <property type="entry name" value="FecR_C"/>
    <property type="match status" value="1"/>
</dbReference>
<accession>A0A4R8DTD8</accession>
<feature type="compositionally biased region" description="Low complexity" evidence="1">
    <location>
        <begin position="191"/>
        <end position="203"/>
    </location>
</feature>
<dbReference type="Gene3D" id="2.60.120.1440">
    <property type="match status" value="1"/>
</dbReference>
<sequence>MNDITMDERLPILLNAYLAGTLTENERAELLRVLEQEGQTAHLATLMQEVEGEVTLPDDLSGTEDRIVRKVLDNIRARGASQQTTVVRMRRSRTWIWAAAALLLVGIGASLWHFMSEKPRPAHLPETARVNDVDPGSNKAVLTLSDGTTVALDSTAGGLVAQQGNTTVMKLAGGQVVYRAGGASGEGGAGAARPHGPAASAPGLNTLRTPRGGQYHLTLPDGTKVWLNAASSITYPVAFQGTQRKVSVSGEAYFEVAKNKAAFIVDAGGKSSIEVLGTAFDVNSYPEEDAIRTTLLEGRVKVTAPGGPFLTLRPGQQAEVRNEKISLVDHVDLDKTVAWKNGLFNFDNVHLVDAMRQLARWYDIDVVYEKDVPDIQFEGEISRNVKLSDLLKVLSRAEVNFKIEEGHRLIVLP</sequence>
<dbReference type="Proteomes" id="UP000294498">
    <property type="component" value="Unassembled WGS sequence"/>
</dbReference>
<evidence type="ECO:0000259" key="3">
    <source>
        <dbReference type="Pfam" id="PF04773"/>
    </source>
</evidence>
<dbReference type="EMBL" id="SODV01000001">
    <property type="protein sequence ID" value="TDX01562.1"/>
    <property type="molecule type" value="Genomic_DNA"/>
</dbReference>
<dbReference type="InterPro" id="IPR006860">
    <property type="entry name" value="FecR"/>
</dbReference>
<gene>
    <name evidence="5" type="ORF">EDB95_2602</name>
</gene>
<keyword evidence="2" id="KW-0812">Transmembrane</keyword>
<feature type="domain" description="Protein FecR C-terminal" evidence="4">
    <location>
        <begin position="344"/>
        <end position="406"/>
    </location>
</feature>
<dbReference type="GO" id="GO:0016989">
    <property type="term" value="F:sigma factor antagonist activity"/>
    <property type="evidence" value="ECO:0007669"/>
    <property type="project" value="TreeGrafter"/>
</dbReference>
<dbReference type="InterPro" id="IPR012373">
    <property type="entry name" value="Ferrdict_sens_TM"/>
</dbReference>
<keyword evidence="2" id="KW-1133">Transmembrane helix</keyword>
<evidence type="ECO:0000256" key="2">
    <source>
        <dbReference type="SAM" id="Phobius"/>
    </source>
</evidence>
<dbReference type="Pfam" id="PF04773">
    <property type="entry name" value="FecR"/>
    <property type="match status" value="1"/>
</dbReference>
<organism evidence="5 6">
    <name type="scientific">Dinghuibacter silviterrae</name>
    <dbReference type="NCBI Taxonomy" id="1539049"/>
    <lineage>
        <taxon>Bacteria</taxon>
        <taxon>Pseudomonadati</taxon>
        <taxon>Bacteroidota</taxon>
        <taxon>Chitinophagia</taxon>
        <taxon>Chitinophagales</taxon>
        <taxon>Chitinophagaceae</taxon>
        <taxon>Dinghuibacter</taxon>
    </lineage>
</organism>
<evidence type="ECO:0000313" key="5">
    <source>
        <dbReference type="EMBL" id="TDX01562.1"/>
    </source>
</evidence>
<name>A0A4R8DTD8_9BACT</name>
<dbReference type="InterPro" id="IPR032508">
    <property type="entry name" value="FecR_C"/>
</dbReference>
<evidence type="ECO:0000256" key="1">
    <source>
        <dbReference type="SAM" id="MobiDB-lite"/>
    </source>
</evidence>
<keyword evidence="2" id="KW-0472">Membrane</keyword>
<feature type="domain" description="FecR protein" evidence="3">
    <location>
        <begin position="206"/>
        <end position="301"/>
    </location>
</feature>
<dbReference type="Gene3D" id="3.55.50.30">
    <property type="match status" value="1"/>
</dbReference>
<dbReference type="AlphaFoldDB" id="A0A4R8DTD8"/>
<proteinExistence type="predicted"/>
<dbReference type="RefSeq" id="WP_133994207.1">
    <property type="nucleotide sequence ID" value="NZ_SODV01000001.1"/>
</dbReference>
<keyword evidence="6" id="KW-1185">Reference proteome</keyword>
<feature type="transmembrane region" description="Helical" evidence="2">
    <location>
        <begin position="95"/>
        <end position="115"/>
    </location>
</feature>
<dbReference type="OrthoDB" id="641696at2"/>
<dbReference type="PANTHER" id="PTHR30273:SF2">
    <property type="entry name" value="PROTEIN FECR"/>
    <property type="match status" value="1"/>
</dbReference>
<evidence type="ECO:0000259" key="4">
    <source>
        <dbReference type="Pfam" id="PF16344"/>
    </source>
</evidence>
<feature type="region of interest" description="Disordered" evidence="1">
    <location>
        <begin position="183"/>
        <end position="205"/>
    </location>
</feature>